<dbReference type="PATRIC" id="fig|1137280.3.peg.52"/>
<evidence type="ECO:0000256" key="4">
    <source>
        <dbReference type="ARBA" id="ARBA00022475"/>
    </source>
</evidence>
<evidence type="ECO:0000256" key="8">
    <source>
        <dbReference type="ARBA" id="ARBA00022989"/>
    </source>
</evidence>
<feature type="compositionally biased region" description="Polar residues" evidence="10">
    <location>
        <begin position="63"/>
        <end position="73"/>
    </location>
</feature>
<comment type="subcellular location">
    <subcellularLocation>
        <location evidence="1">Cell inner membrane</location>
        <topology evidence="1">Single-pass membrane protein</topology>
        <orientation evidence="1">Periplasmic side</orientation>
    </subcellularLocation>
</comment>
<dbReference type="SUPFAM" id="SSF74653">
    <property type="entry name" value="TolA/TonB C-terminal domain"/>
    <property type="match status" value="1"/>
</dbReference>
<sequence>MAAQVSDFDRFSFTLFMALAVHAIVVLGISFAPESPRSSAQTMEITLSQFDDDVAPEKADFLAQTNQKGSGTTEEARELTSPRPAEVSKPEVAQIQPEPKSQTEPRPQQQRQVVQTQSRSERKVNEPEERVDPVEEPLPVRKKKSLMERSLEIASLEARFDAQQQAYARKPRVMRVTAASTLKSSNAWYVQNWVSRVTRVGNINYPTEARRAGIYGTLRMLVSLKKDGTIKEVAILQSSGSTVLDDAAIQIVRMASPFAPFPEEMRENVDELEIIRTWSFQQRGLTSG</sequence>
<evidence type="ECO:0000256" key="7">
    <source>
        <dbReference type="ARBA" id="ARBA00022927"/>
    </source>
</evidence>
<evidence type="ECO:0000256" key="11">
    <source>
        <dbReference type="SAM" id="Phobius"/>
    </source>
</evidence>
<dbReference type="GO" id="GO:0031992">
    <property type="term" value="F:energy transducer activity"/>
    <property type="evidence" value="ECO:0007669"/>
    <property type="project" value="TreeGrafter"/>
</dbReference>
<keyword evidence="4" id="KW-1003">Cell membrane</keyword>
<dbReference type="AlphaFoldDB" id="A0A072N5R5"/>
<keyword evidence="9 11" id="KW-0472">Membrane</keyword>
<feature type="region of interest" description="Disordered" evidence="10">
    <location>
        <begin position="63"/>
        <end position="137"/>
    </location>
</feature>
<dbReference type="Pfam" id="PF03544">
    <property type="entry name" value="TonB_C"/>
    <property type="match status" value="1"/>
</dbReference>
<dbReference type="EMBL" id="ANIE01000001">
    <property type="protein sequence ID" value="KEF33044.1"/>
    <property type="molecule type" value="Genomic_DNA"/>
</dbReference>
<protein>
    <submittedName>
        <fullName evidence="13">Periplasmic protein TonB</fullName>
    </submittedName>
</protein>
<keyword evidence="5" id="KW-0997">Cell inner membrane</keyword>
<gene>
    <name evidence="13" type="ORF">D777_00052</name>
</gene>
<evidence type="ECO:0000313" key="14">
    <source>
        <dbReference type="Proteomes" id="UP000035057"/>
    </source>
</evidence>
<comment type="similarity">
    <text evidence="2">Belongs to the TonB family.</text>
</comment>
<dbReference type="GO" id="GO:0055085">
    <property type="term" value="P:transmembrane transport"/>
    <property type="evidence" value="ECO:0007669"/>
    <property type="project" value="InterPro"/>
</dbReference>
<keyword evidence="8 11" id="KW-1133">Transmembrane helix</keyword>
<dbReference type="Proteomes" id="UP000035057">
    <property type="component" value="Unassembled WGS sequence"/>
</dbReference>
<feature type="transmembrane region" description="Helical" evidence="11">
    <location>
        <begin position="12"/>
        <end position="32"/>
    </location>
</feature>
<dbReference type="RefSeq" id="WP_036127406.1">
    <property type="nucleotide sequence ID" value="NZ_ANIE01000001.1"/>
</dbReference>
<dbReference type="STRING" id="1137280.D777_00052"/>
<dbReference type="InterPro" id="IPR006260">
    <property type="entry name" value="TonB/TolA_C"/>
</dbReference>
<evidence type="ECO:0000256" key="9">
    <source>
        <dbReference type="ARBA" id="ARBA00023136"/>
    </source>
</evidence>
<evidence type="ECO:0000313" key="13">
    <source>
        <dbReference type="EMBL" id="KEF33044.1"/>
    </source>
</evidence>
<name>A0A072N5R5_9GAMM</name>
<evidence type="ECO:0000256" key="5">
    <source>
        <dbReference type="ARBA" id="ARBA00022519"/>
    </source>
</evidence>
<dbReference type="NCBIfam" id="TIGR01352">
    <property type="entry name" value="tonB_Cterm"/>
    <property type="match status" value="1"/>
</dbReference>
<evidence type="ECO:0000259" key="12">
    <source>
        <dbReference type="PROSITE" id="PS52015"/>
    </source>
</evidence>
<evidence type="ECO:0000256" key="10">
    <source>
        <dbReference type="SAM" id="MobiDB-lite"/>
    </source>
</evidence>
<evidence type="ECO:0000256" key="2">
    <source>
        <dbReference type="ARBA" id="ARBA00006555"/>
    </source>
</evidence>
<dbReference type="InterPro" id="IPR037682">
    <property type="entry name" value="TonB_C"/>
</dbReference>
<dbReference type="GO" id="GO:0098797">
    <property type="term" value="C:plasma membrane protein complex"/>
    <property type="evidence" value="ECO:0007669"/>
    <property type="project" value="TreeGrafter"/>
</dbReference>
<dbReference type="PANTHER" id="PTHR33446">
    <property type="entry name" value="PROTEIN TONB-RELATED"/>
    <property type="match status" value="1"/>
</dbReference>
<dbReference type="GO" id="GO:0015031">
    <property type="term" value="P:protein transport"/>
    <property type="evidence" value="ECO:0007669"/>
    <property type="project" value="UniProtKB-KW"/>
</dbReference>
<keyword evidence="7" id="KW-0653">Protein transport</keyword>
<evidence type="ECO:0000256" key="1">
    <source>
        <dbReference type="ARBA" id="ARBA00004383"/>
    </source>
</evidence>
<feature type="compositionally biased region" description="Low complexity" evidence="10">
    <location>
        <begin position="102"/>
        <end position="118"/>
    </location>
</feature>
<evidence type="ECO:0000256" key="3">
    <source>
        <dbReference type="ARBA" id="ARBA00022448"/>
    </source>
</evidence>
<feature type="domain" description="TonB C-terminal" evidence="12">
    <location>
        <begin position="190"/>
        <end position="287"/>
    </location>
</feature>
<evidence type="ECO:0000256" key="6">
    <source>
        <dbReference type="ARBA" id="ARBA00022692"/>
    </source>
</evidence>
<organism evidence="13 14">
    <name type="scientific">Marinobacter nitratireducens</name>
    <dbReference type="NCBI Taxonomy" id="1137280"/>
    <lineage>
        <taxon>Bacteria</taxon>
        <taxon>Pseudomonadati</taxon>
        <taxon>Pseudomonadota</taxon>
        <taxon>Gammaproteobacteria</taxon>
        <taxon>Pseudomonadales</taxon>
        <taxon>Marinobacteraceae</taxon>
        <taxon>Marinobacter</taxon>
    </lineage>
</organism>
<proteinExistence type="inferred from homology"/>
<reference evidence="13 14" key="1">
    <citation type="submission" date="2012-12" db="EMBL/GenBank/DDBJ databases">
        <title>Genome assembly of Marinobacter sp. AK21.</title>
        <authorList>
            <person name="Khatri I."/>
            <person name="Kumar R."/>
            <person name="Vaidya B."/>
            <person name="Subramanian S."/>
            <person name="Pinnaka A."/>
        </authorList>
    </citation>
    <scope>NUCLEOTIDE SEQUENCE [LARGE SCALE GENOMIC DNA]</scope>
    <source>
        <strain evidence="13 14">AK21</strain>
    </source>
</reference>
<keyword evidence="14" id="KW-1185">Reference proteome</keyword>
<dbReference type="OrthoDB" id="9803361at2"/>
<comment type="caution">
    <text evidence="13">The sequence shown here is derived from an EMBL/GenBank/DDBJ whole genome shotgun (WGS) entry which is preliminary data.</text>
</comment>
<dbReference type="InterPro" id="IPR051045">
    <property type="entry name" value="TonB-dependent_transducer"/>
</dbReference>
<dbReference type="PANTHER" id="PTHR33446:SF11">
    <property type="entry name" value="TONB3"/>
    <property type="match status" value="1"/>
</dbReference>
<accession>A0A072N5R5</accession>
<keyword evidence="6 11" id="KW-0812">Transmembrane</keyword>
<keyword evidence="3" id="KW-0813">Transport</keyword>
<feature type="compositionally biased region" description="Basic and acidic residues" evidence="10">
    <location>
        <begin position="119"/>
        <end position="133"/>
    </location>
</feature>
<dbReference type="PROSITE" id="PS52015">
    <property type="entry name" value="TONB_CTD"/>
    <property type="match status" value="1"/>
</dbReference>
<dbReference type="Gene3D" id="3.30.1150.10">
    <property type="match status" value="1"/>
</dbReference>